<dbReference type="GO" id="GO:0006950">
    <property type="term" value="P:response to stress"/>
    <property type="evidence" value="ECO:0007669"/>
    <property type="project" value="UniProtKB-ARBA"/>
</dbReference>
<protein>
    <recommendedName>
        <fullName evidence="6">AAA+ ATPase domain-containing protein</fullName>
    </recommendedName>
</protein>
<dbReference type="InterPro" id="IPR050747">
    <property type="entry name" value="Mitochondrial_chaperone_BCS1"/>
</dbReference>
<dbReference type="Pfam" id="PF14363">
    <property type="entry name" value="AAA_assoc"/>
    <property type="match status" value="1"/>
</dbReference>
<keyword evidence="4" id="KW-0460">Magnesium</keyword>
<reference evidence="7" key="1">
    <citation type="submission" date="2022-12" db="EMBL/GenBank/DDBJ databases">
        <title>Draft genome assemblies for two species of Escallonia (Escalloniales).</title>
        <authorList>
            <person name="Chanderbali A."/>
            <person name="Dervinis C."/>
            <person name="Anghel I."/>
            <person name="Soltis D."/>
            <person name="Soltis P."/>
            <person name="Zapata F."/>
        </authorList>
    </citation>
    <scope>NUCLEOTIDE SEQUENCE</scope>
    <source>
        <strain evidence="7">UCBG64.0493</strain>
        <tissue evidence="7">Leaf</tissue>
    </source>
</reference>
<evidence type="ECO:0000256" key="5">
    <source>
        <dbReference type="ARBA" id="ARBA00049360"/>
    </source>
</evidence>
<comment type="catalytic activity">
    <reaction evidence="5">
        <text>ATP + H2O = ADP + phosphate + H(+)</text>
        <dbReference type="Rhea" id="RHEA:13065"/>
        <dbReference type="ChEBI" id="CHEBI:15377"/>
        <dbReference type="ChEBI" id="CHEBI:15378"/>
        <dbReference type="ChEBI" id="CHEBI:30616"/>
        <dbReference type="ChEBI" id="CHEBI:43474"/>
        <dbReference type="ChEBI" id="CHEBI:456216"/>
    </reaction>
</comment>
<dbReference type="PROSITE" id="PS00674">
    <property type="entry name" value="AAA"/>
    <property type="match status" value="2"/>
</dbReference>
<dbReference type="InterPro" id="IPR025753">
    <property type="entry name" value="AAA_N_dom"/>
</dbReference>
<proteinExistence type="inferred from homology"/>
<dbReference type="GO" id="GO:0005524">
    <property type="term" value="F:ATP binding"/>
    <property type="evidence" value="ECO:0007669"/>
    <property type="project" value="InterPro"/>
</dbReference>
<dbReference type="InterPro" id="IPR027417">
    <property type="entry name" value="P-loop_NTPase"/>
</dbReference>
<dbReference type="GO" id="GO:0016887">
    <property type="term" value="F:ATP hydrolysis activity"/>
    <property type="evidence" value="ECO:0007669"/>
    <property type="project" value="InterPro"/>
</dbReference>
<dbReference type="InterPro" id="IPR003593">
    <property type="entry name" value="AAA+_ATPase"/>
</dbReference>
<sequence>MALGKMPSAQTLLSTAASVAASAMLIRTITNDFLPDELRDYFSSGLRSVFNYFSSQFTIVIEEFRGLTLNQVFEAADVYLGTKVTPSTQRVRLGKSENEKDVAIRVDEGEEIVDVFQDIQVKWVLICKQVESNNHRQYHPRDMNATLRSEVRSYELSFHKKDKDVVLSSYLPYVLQTSREMMDEVKAIQLHTVNYGSWDSSPINVDHPMTFQTLALDSELKNTIVEDLDNFVKGKEFYRRVGKAWKRGYLLYGPPGTGKSSLVAAMANYLNYDIYDLDLTDVECNADLRSLLLSMSNRSILVIEDIDCTIKLQNREAQQDEPKNQENKVTLSGLLNFIDGLWSCCGDARIIIFTTNHKDKLDPALLRPGRMDMHIHMSYCTFSAFKQLASNYLGISHHSLFDQIEGLLKEAEVTPADVAGELMKNTNKEVSLPGLLVFLKNKIAEKEQAKNGTEQDQLKKDATLGSAELLRKNESSKNAQCKNCAINCCLRCCFCNAYADDCQDFLPKELQAYLFSSFYSLIHWLSSEFTIVIEEFQDNNRVFGQVYKGEGFLQKIGRAWKRGYLLYGPPDTGKLSLIAAMANYLNYDIYDLELTDVESNAHLRSLLLSMSNRSILVIEDIDNQAAKPGVTLSGLLNFIDGLWSCCGDSRIIIFTTNHKDQLDPALTRPGRMDMHVHSSYCTYSAFRQLALNYLGISQHQLFNQIEELLRQAEVTPAKVAGELMKKANTEVSLQGLLEFLENKVSEQDKVKTDATCGCTELGS</sequence>
<feature type="domain" description="AAA+ ATPase" evidence="6">
    <location>
        <begin position="560"/>
        <end position="682"/>
    </location>
</feature>
<dbReference type="Pfam" id="PF00004">
    <property type="entry name" value="AAA"/>
    <property type="match status" value="2"/>
</dbReference>
<dbReference type="Proteomes" id="UP001188597">
    <property type="component" value="Unassembled WGS sequence"/>
</dbReference>
<comment type="cofactor">
    <cofactor evidence="1">
        <name>Mg(2+)</name>
        <dbReference type="ChEBI" id="CHEBI:18420"/>
    </cofactor>
</comment>
<evidence type="ECO:0000256" key="1">
    <source>
        <dbReference type="ARBA" id="ARBA00001946"/>
    </source>
</evidence>
<dbReference type="PANTHER" id="PTHR23070">
    <property type="entry name" value="BCS1 AAA-TYPE ATPASE"/>
    <property type="match status" value="1"/>
</dbReference>
<dbReference type="SUPFAM" id="SSF52540">
    <property type="entry name" value="P-loop containing nucleoside triphosphate hydrolases"/>
    <property type="match status" value="2"/>
</dbReference>
<dbReference type="AlphaFoldDB" id="A0AA88VR69"/>
<evidence type="ECO:0000313" key="7">
    <source>
        <dbReference type="EMBL" id="KAK3012517.1"/>
    </source>
</evidence>
<evidence type="ECO:0000313" key="8">
    <source>
        <dbReference type="Proteomes" id="UP001188597"/>
    </source>
</evidence>
<keyword evidence="8" id="KW-1185">Reference proteome</keyword>
<feature type="domain" description="AAA+ ATPase" evidence="6">
    <location>
        <begin position="245"/>
        <end position="381"/>
    </location>
</feature>
<dbReference type="SMART" id="SM00382">
    <property type="entry name" value="AAA"/>
    <property type="match status" value="2"/>
</dbReference>
<comment type="caution">
    <text evidence="7">The sequence shown here is derived from an EMBL/GenBank/DDBJ whole genome shotgun (WGS) entry which is preliminary data.</text>
</comment>
<gene>
    <name evidence="7" type="ORF">RJ639_008003</name>
</gene>
<keyword evidence="3" id="KW-0378">Hydrolase</keyword>
<evidence type="ECO:0000256" key="2">
    <source>
        <dbReference type="ARBA" id="ARBA00007448"/>
    </source>
</evidence>
<dbReference type="CDD" id="cd19510">
    <property type="entry name" value="RecA-like_BCS1"/>
    <property type="match status" value="1"/>
</dbReference>
<dbReference type="Gene3D" id="3.40.50.300">
    <property type="entry name" value="P-loop containing nucleotide triphosphate hydrolases"/>
    <property type="match status" value="2"/>
</dbReference>
<accession>A0AA88VR69</accession>
<evidence type="ECO:0000259" key="6">
    <source>
        <dbReference type="SMART" id="SM00382"/>
    </source>
</evidence>
<dbReference type="Pfam" id="PF25568">
    <property type="entry name" value="AAA_lid_At3g28540"/>
    <property type="match status" value="2"/>
</dbReference>
<dbReference type="EMBL" id="JAVXUP010001371">
    <property type="protein sequence ID" value="KAK3012517.1"/>
    <property type="molecule type" value="Genomic_DNA"/>
</dbReference>
<dbReference type="Gene3D" id="6.10.280.40">
    <property type="match status" value="2"/>
</dbReference>
<comment type="similarity">
    <text evidence="2">Belongs to the AAA ATPase family. BCS1 subfamily.</text>
</comment>
<organism evidence="7 8">
    <name type="scientific">Escallonia herrerae</name>
    <dbReference type="NCBI Taxonomy" id="1293975"/>
    <lineage>
        <taxon>Eukaryota</taxon>
        <taxon>Viridiplantae</taxon>
        <taxon>Streptophyta</taxon>
        <taxon>Embryophyta</taxon>
        <taxon>Tracheophyta</taxon>
        <taxon>Spermatophyta</taxon>
        <taxon>Magnoliopsida</taxon>
        <taxon>eudicotyledons</taxon>
        <taxon>Gunneridae</taxon>
        <taxon>Pentapetalae</taxon>
        <taxon>asterids</taxon>
        <taxon>campanulids</taxon>
        <taxon>Escalloniales</taxon>
        <taxon>Escalloniaceae</taxon>
        <taxon>Escallonia</taxon>
    </lineage>
</organism>
<name>A0AA88VR69_9ASTE</name>
<evidence type="ECO:0000256" key="4">
    <source>
        <dbReference type="ARBA" id="ARBA00022842"/>
    </source>
</evidence>
<evidence type="ECO:0000256" key="3">
    <source>
        <dbReference type="ARBA" id="ARBA00022801"/>
    </source>
</evidence>
<dbReference type="InterPro" id="IPR003959">
    <property type="entry name" value="ATPase_AAA_core"/>
</dbReference>
<dbReference type="InterPro" id="IPR058017">
    <property type="entry name" value="At3g28540-like_C"/>
</dbReference>
<dbReference type="InterPro" id="IPR003960">
    <property type="entry name" value="ATPase_AAA_CS"/>
</dbReference>